<comment type="caution">
    <text evidence="1">The sequence shown here is derived from an EMBL/GenBank/DDBJ whole genome shotgun (WGS) entry which is preliminary data.</text>
</comment>
<sequence>MVKVVSFALLITRHLHHHNHHHHRDARLDSFLPSGPHLITYPVLVPAITPTTAAATTTPQPIATTTAAARLLPHPAHQSTVNGIIHGN</sequence>
<dbReference type="EMBL" id="VSRR010004313">
    <property type="protein sequence ID" value="MPC39272.1"/>
    <property type="molecule type" value="Genomic_DNA"/>
</dbReference>
<evidence type="ECO:0000313" key="2">
    <source>
        <dbReference type="Proteomes" id="UP000324222"/>
    </source>
</evidence>
<gene>
    <name evidence="1" type="ORF">E2C01_032803</name>
</gene>
<proteinExistence type="predicted"/>
<name>A0A5B7EYF0_PORTR</name>
<protein>
    <submittedName>
        <fullName evidence="1">Uncharacterized protein</fullName>
    </submittedName>
</protein>
<keyword evidence="2" id="KW-1185">Reference proteome</keyword>
<reference evidence="1 2" key="1">
    <citation type="submission" date="2019-05" db="EMBL/GenBank/DDBJ databases">
        <title>Another draft genome of Portunus trituberculatus and its Hox gene families provides insights of decapod evolution.</title>
        <authorList>
            <person name="Jeong J.-H."/>
            <person name="Song I."/>
            <person name="Kim S."/>
            <person name="Choi T."/>
            <person name="Kim D."/>
            <person name="Ryu S."/>
            <person name="Kim W."/>
        </authorList>
    </citation>
    <scope>NUCLEOTIDE SEQUENCE [LARGE SCALE GENOMIC DNA]</scope>
    <source>
        <tissue evidence="1">Muscle</tissue>
    </source>
</reference>
<accession>A0A5B7EYF0</accession>
<organism evidence="1 2">
    <name type="scientific">Portunus trituberculatus</name>
    <name type="common">Swimming crab</name>
    <name type="synonym">Neptunus trituberculatus</name>
    <dbReference type="NCBI Taxonomy" id="210409"/>
    <lineage>
        <taxon>Eukaryota</taxon>
        <taxon>Metazoa</taxon>
        <taxon>Ecdysozoa</taxon>
        <taxon>Arthropoda</taxon>
        <taxon>Crustacea</taxon>
        <taxon>Multicrustacea</taxon>
        <taxon>Malacostraca</taxon>
        <taxon>Eumalacostraca</taxon>
        <taxon>Eucarida</taxon>
        <taxon>Decapoda</taxon>
        <taxon>Pleocyemata</taxon>
        <taxon>Brachyura</taxon>
        <taxon>Eubrachyura</taxon>
        <taxon>Portunoidea</taxon>
        <taxon>Portunidae</taxon>
        <taxon>Portuninae</taxon>
        <taxon>Portunus</taxon>
    </lineage>
</organism>
<evidence type="ECO:0000313" key="1">
    <source>
        <dbReference type="EMBL" id="MPC39272.1"/>
    </source>
</evidence>
<dbReference type="AlphaFoldDB" id="A0A5B7EYF0"/>
<dbReference type="Proteomes" id="UP000324222">
    <property type="component" value="Unassembled WGS sequence"/>
</dbReference>